<dbReference type="EC" id="3.6.-.-" evidence="7"/>
<gene>
    <name evidence="7 10" type="primary">mnmE</name>
    <name evidence="7" type="synonym">trmE</name>
    <name evidence="10" type="ORF">GSH16_04595</name>
</gene>
<dbReference type="CDD" id="cd14858">
    <property type="entry name" value="TrmE_N"/>
    <property type="match status" value="1"/>
</dbReference>
<feature type="domain" description="TrmE-type G" evidence="9">
    <location>
        <begin position="217"/>
        <end position="361"/>
    </location>
</feature>
<dbReference type="GO" id="GO:0005737">
    <property type="term" value="C:cytoplasm"/>
    <property type="evidence" value="ECO:0007669"/>
    <property type="project" value="UniProtKB-SubCell"/>
</dbReference>
<dbReference type="PANTHER" id="PTHR42714">
    <property type="entry name" value="TRNA MODIFICATION GTPASE GTPBP3"/>
    <property type="match status" value="1"/>
</dbReference>
<feature type="binding site" evidence="7">
    <location>
        <begin position="271"/>
        <end position="274"/>
    </location>
    <ligand>
        <name>GTP</name>
        <dbReference type="ChEBI" id="CHEBI:37565"/>
    </ligand>
</feature>
<dbReference type="RefSeq" id="WP_160852351.1">
    <property type="nucleotide sequence ID" value="NZ_WUWG01000001.1"/>
</dbReference>
<sequence>MNQPDTIFARASAAGAAGVAVLRLSGGAAKAAAAELAGDLPPARQAGLRLLRDPGDGSAIDQALVLVFDAPASFTGEDVVEFHLHGSPAVVAAVGRILAAQPGLRLADPGEFTRRALDNGRLDLAQVEGLSDLVVAETEAQRRQALRVMRGALSEKAGRWRTDLVRAMALIEATIDFADEEVPEDVTPEVEALMAATRHALEAERDGGRVSERIRDGFEVAIVGKPNAGKSTLLNAIAGRDAAITSEIAGTTRDVIEVRMDLNGLPVTLLDTAGLRDSDDRVEQIGVARARDRADAADLRLFLLETPDEVEELGVSSRDGDVMVLGKADLGGEQVTGIARVSGKTGLGVDDLLDRLSETLAARASGASAAIRQRHRDALDAAAASLVRAENHVRNGSDFSELAAEDLRHAVRALDSLIGRVDVEHVLDEIFASFCLGK</sequence>
<dbReference type="InterPro" id="IPR005225">
    <property type="entry name" value="Small_GTP-bd"/>
</dbReference>
<comment type="subcellular location">
    <subcellularLocation>
        <location evidence="7">Cytoplasm</location>
    </subcellularLocation>
</comment>
<evidence type="ECO:0000256" key="5">
    <source>
        <dbReference type="ARBA" id="ARBA00022958"/>
    </source>
</evidence>
<keyword evidence="11" id="KW-1185">Reference proteome</keyword>
<evidence type="ECO:0000256" key="8">
    <source>
        <dbReference type="RuleBase" id="RU003313"/>
    </source>
</evidence>
<dbReference type="GO" id="GO:0003924">
    <property type="term" value="F:GTPase activity"/>
    <property type="evidence" value="ECO:0007669"/>
    <property type="project" value="UniProtKB-UniRule"/>
</dbReference>
<evidence type="ECO:0000256" key="3">
    <source>
        <dbReference type="ARBA" id="ARBA00022741"/>
    </source>
</evidence>
<name>A0A6B0TUU5_9RHOB</name>
<dbReference type="InterPro" id="IPR004520">
    <property type="entry name" value="GTPase_MnmE"/>
</dbReference>
<keyword evidence="5 7" id="KW-0630">Potassium</keyword>
<feature type="binding site" evidence="7">
    <location>
        <position position="246"/>
    </location>
    <ligand>
        <name>K(+)</name>
        <dbReference type="ChEBI" id="CHEBI:29103"/>
    </ligand>
</feature>
<dbReference type="InterPro" id="IPR027417">
    <property type="entry name" value="P-loop_NTPase"/>
</dbReference>
<keyword evidence="3 7" id="KW-0547">Nucleotide-binding</keyword>
<dbReference type="PANTHER" id="PTHR42714:SF2">
    <property type="entry name" value="TRNA MODIFICATION GTPASE GTPBP3, MITOCHONDRIAL"/>
    <property type="match status" value="1"/>
</dbReference>
<dbReference type="GO" id="GO:0002098">
    <property type="term" value="P:tRNA wobble uridine modification"/>
    <property type="evidence" value="ECO:0007669"/>
    <property type="project" value="TreeGrafter"/>
</dbReference>
<feature type="binding site" evidence="7">
    <location>
        <position position="81"/>
    </location>
    <ligand>
        <name>(6S)-5-formyl-5,6,7,8-tetrahydrofolate</name>
        <dbReference type="ChEBI" id="CHEBI:57457"/>
    </ligand>
</feature>
<keyword evidence="7" id="KW-0479">Metal-binding</keyword>
<dbReference type="AlphaFoldDB" id="A0A6B0TUU5"/>
<dbReference type="FunFam" id="3.30.1360.120:FF:000007">
    <property type="entry name" value="tRNA modification GTPase GTPBP3, mitochondrial"/>
    <property type="match status" value="1"/>
</dbReference>
<keyword evidence="7" id="KW-0460">Magnesium</keyword>
<keyword evidence="2 7" id="KW-0819">tRNA processing</keyword>
<proteinExistence type="inferred from homology"/>
<comment type="similarity">
    <text evidence="1 7 8">Belongs to the TRAFAC class TrmE-Era-EngA-EngB-Septin-like GTPase superfamily. TrmE GTPase family.</text>
</comment>
<feature type="binding site" evidence="7">
    <location>
        <position position="248"/>
    </location>
    <ligand>
        <name>K(+)</name>
        <dbReference type="ChEBI" id="CHEBI:29103"/>
    </ligand>
</feature>
<feature type="binding site" evidence="7">
    <location>
        <position position="231"/>
    </location>
    <ligand>
        <name>Mg(2+)</name>
        <dbReference type="ChEBI" id="CHEBI:18420"/>
    </ligand>
</feature>
<evidence type="ECO:0000256" key="6">
    <source>
        <dbReference type="ARBA" id="ARBA00023134"/>
    </source>
</evidence>
<dbReference type="Gene3D" id="3.30.1360.120">
    <property type="entry name" value="Probable tRNA modification gtpase trme, domain 1"/>
    <property type="match status" value="1"/>
</dbReference>
<evidence type="ECO:0000313" key="11">
    <source>
        <dbReference type="Proteomes" id="UP000436016"/>
    </source>
</evidence>
<dbReference type="NCBIfam" id="NF003661">
    <property type="entry name" value="PRK05291.1-3"/>
    <property type="match status" value="1"/>
</dbReference>
<feature type="binding site" evidence="7">
    <location>
        <begin position="246"/>
        <end position="252"/>
    </location>
    <ligand>
        <name>GTP</name>
        <dbReference type="ChEBI" id="CHEBI:37565"/>
    </ligand>
</feature>
<evidence type="ECO:0000256" key="2">
    <source>
        <dbReference type="ARBA" id="ARBA00022694"/>
    </source>
</evidence>
<accession>A0A6B0TUU5</accession>
<dbReference type="Proteomes" id="UP000436016">
    <property type="component" value="Unassembled WGS sequence"/>
</dbReference>
<evidence type="ECO:0000313" key="10">
    <source>
        <dbReference type="EMBL" id="MXU64713.1"/>
    </source>
</evidence>
<dbReference type="NCBIfam" id="TIGR00231">
    <property type="entry name" value="small_GTP"/>
    <property type="match status" value="1"/>
</dbReference>
<dbReference type="Pfam" id="PF10396">
    <property type="entry name" value="TrmE_N"/>
    <property type="match status" value="1"/>
</dbReference>
<dbReference type="Gene3D" id="3.40.50.300">
    <property type="entry name" value="P-loop containing nucleotide triphosphate hydrolases"/>
    <property type="match status" value="1"/>
</dbReference>
<comment type="function">
    <text evidence="7">Exhibits a very high intrinsic GTPase hydrolysis rate. Involved in the addition of a carboxymethylaminomethyl (cmnm) group at the wobble position (U34) of certain tRNAs, forming tRNA-cmnm(5)s(2)U34.</text>
</comment>
<dbReference type="CDD" id="cd04164">
    <property type="entry name" value="trmE"/>
    <property type="match status" value="1"/>
</dbReference>
<comment type="caution">
    <text evidence="7">Lacks conserved residue(s) required for the propagation of feature annotation.</text>
</comment>
<comment type="subunit">
    <text evidence="7">Homodimer. Heterotetramer of two MnmE and two MnmG subunits.</text>
</comment>
<comment type="caution">
    <text evidence="10">The sequence shown here is derived from an EMBL/GenBank/DDBJ whole genome shotgun (WGS) entry which is preliminary data.</text>
</comment>
<feature type="binding site" evidence="7">
    <location>
        <position position="121"/>
    </location>
    <ligand>
        <name>(6S)-5-formyl-5,6,7,8-tetrahydrofolate</name>
        <dbReference type="ChEBI" id="CHEBI:57457"/>
    </ligand>
</feature>
<dbReference type="PROSITE" id="PS51709">
    <property type="entry name" value="G_TRME"/>
    <property type="match status" value="1"/>
</dbReference>
<organism evidence="10 11">
    <name type="scientific">Oceanomicrobium pacificus</name>
    <dbReference type="NCBI Taxonomy" id="2692916"/>
    <lineage>
        <taxon>Bacteria</taxon>
        <taxon>Pseudomonadati</taxon>
        <taxon>Pseudomonadota</taxon>
        <taxon>Alphaproteobacteria</taxon>
        <taxon>Rhodobacterales</taxon>
        <taxon>Paracoccaceae</taxon>
        <taxon>Oceanomicrobium</taxon>
    </lineage>
</organism>
<dbReference type="InterPro" id="IPR027266">
    <property type="entry name" value="TrmE/GcvT-like"/>
</dbReference>
<comment type="cofactor">
    <cofactor evidence="7">
        <name>K(+)</name>
        <dbReference type="ChEBI" id="CHEBI:29103"/>
    </cofactor>
    <text evidence="7">Binds 1 potassium ion per subunit.</text>
</comment>
<feature type="binding site" evidence="7">
    <location>
        <begin position="227"/>
        <end position="232"/>
    </location>
    <ligand>
        <name>GTP</name>
        <dbReference type="ChEBI" id="CHEBI:37565"/>
    </ligand>
</feature>
<dbReference type="NCBIfam" id="TIGR00450">
    <property type="entry name" value="mnmE_trmE_thdF"/>
    <property type="match status" value="1"/>
</dbReference>
<dbReference type="SUPFAM" id="SSF116878">
    <property type="entry name" value="TrmE connector domain"/>
    <property type="match status" value="1"/>
</dbReference>
<protein>
    <recommendedName>
        <fullName evidence="7">tRNA modification GTPase MnmE</fullName>
        <ecNumber evidence="7">3.6.-.-</ecNumber>
    </recommendedName>
</protein>
<dbReference type="InterPro" id="IPR031168">
    <property type="entry name" value="G_TrmE"/>
</dbReference>
<feature type="binding site" evidence="7">
    <location>
        <position position="252"/>
    </location>
    <ligand>
        <name>Mg(2+)</name>
        <dbReference type="ChEBI" id="CHEBI:18420"/>
    </ligand>
</feature>
<feature type="binding site" evidence="7">
    <location>
        <position position="227"/>
    </location>
    <ligand>
        <name>K(+)</name>
        <dbReference type="ChEBI" id="CHEBI:29103"/>
    </ligand>
</feature>
<evidence type="ECO:0000259" key="9">
    <source>
        <dbReference type="PROSITE" id="PS51709"/>
    </source>
</evidence>
<dbReference type="InterPro" id="IPR018948">
    <property type="entry name" value="GTP-bd_TrmE_N"/>
</dbReference>
<dbReference type="Pfam" id="PF01926">
    <property type="entry name" value="MMR_HSR1"/>
    <property type="match status" value="1"/>
</dbReference>
<feature type="binding site" evidence="7">
    <location>
        <position position="23"/>
    </location>
    <ligand>
        <name>(6S)-5-formyl-5,6,7,8-tetrahydrofolate</name>
        <dbReference type="ChEBI" id="CHEBI:57457"/>
    </ligand>
</feature>
<dbReference type="InterPro" id="IPR027368">
    <property type="entry name" value="MnmE_dom2"/>
</dbReference>
<dbReference type="GO" id="GO:0046872">
    <property type="term" value="F:metal ion binding"/>
    <property type="evidence" value="ECO:0007669"/>
    <property type="project" value="UniProtKB-KW"/>
</dbReference>
<feature type="binding site" evidence="7">
    <location>
        <position position="251"/>
    </location>
    <ligand>
        <name>K(+)</name>
        <dbReference type="ChEBI" id="CHEBI:29103"/>
    </ligand>
</feature>
<keyword evidence="7" id="KW-0963">Cytoplasm</keyword>
<reference evidence="10 11" key="1">
    <citation type="submission" date="2019-12" db="EMBL/GenBank/DDBJ databases">
        <title>Strain KN286 was isolated from seawater, which was collected from Caroline Seamount in the tropical western Pacific.</title>
        <authorList>
            <person name="Wang Q."/>
        </authorList>
    </citation>
    <scope>NUCLEOTIDE SEQUENCE [LARGE SCALE GENOMIC DNA]</scope>
    <source>
        <strain evidence="10 11">KN286</strain>
    </source>
</reference>
<dbReference type="EMBL" id="WUWG01000001">
    <property type="protein sequence ID" value="MXU64713.1"/>
    <property type="molecule type" value="Genomic_DNA"/>
</dbReference>
<evidence type="ECO:0000256" key="7">
    <source>
        <dbReference type="HAMAP-Rule" id="MF_00379"/>
    </source>
</evidence>
<feature type="binding site" evidence="7">
    <location>
        <position position="438"/>
    </location>
    <ligand>
        <name>(6S)-5-formyl-5,6,7,8-tetrahydrofolate</name>
        <dbReference type="ChEBI" id="CHEBI:57457"/>
    </ligand>
</feature>
<evidence type="ECO:0000256" key="4">
    <source>
        <dbReference type="ARBA" id="ARBA00022801"/>
    </source>
</evidence>
<dbReference type="SUPFAM" id="SSF52540">
    <property type="entry name" value="P-loop containing nucleoside triphosphate hydrolases"/>
    <property type="match status" value="1"/>
</dbReference>
<evidence type="ECO:0000256" key="1">
    <source>
        <dbReference type="ARBA" id="ARBA00011043"/>
    </source>
</evidence>
<keyword evidence="6 7" id="KW-0342">GTP-binding</keyword>
<dbReference type="Gene3D" id="1.20.120.430">
    <property type="entry name" value="tRNA modification GTPase MnmE domain 2"/>
    <property type="match status" value="1"/>
</dbReference>
<dbReference type="InterPro" id="IPR006073">
    <property type="entry name" value="GTP-bd"/>
</dbReference>
<dbReference type="HAMAP" id="MF_00379">
    <property type="entry name" value="GTPase_MnmE"/>
    <property type="match status" value="1"/>
</dbReference>
<keyword evidence="4 7" id="KW-0378">Hydrolase</keyword>
<dbReference type="Pfam" id="PF12631">
    <property type="entry name" value="MnmE_helical"/>
    <property type="match status" value="1"/>
</dbReference>
<dbReference type="GO" id="GO:0030488">
    <property type="term" value="P:tRNA methylation"/>
    <property type="evidence" value="ECO:0007669"/>
    <property type="project" value="TreeGrafter"/>
</dbReference>
<dbReference type="GO" id="GO:0005525">
    <property type="term" value="F:GTP binding"/>
    <property type="evidence" value="ECO:0007669"/>
    <property type="project" value="UniProtKB-UniRule"/>
</dbReference>
<dbReference type="InterPro" id="IPR025867">
    <property type="entry name" value="MnmE_helical"/>
</dbReference>